<evidence type="ECO:0000313" key="2">
    <source>
        <dbReference type="Proteomes" id="UP000248482"/>
    </source>
</evidence>
<feature type="region of interest" description="Disordered" evidence="1">
    <location>
        <begin position="1"/>
        <end position="146"/>
    </location>
</feature>
<feature type="compositionally biased region" description="Low complexity" evidence="1">
    <location>
        <begin position="51"/>
        <end position="66"/>
    </location>
</feature>
<gene>
    <name evidence="3" type="primary">LOC111144183</name>
</gene>
<dbReference type="GeneID" id="111144183"/>
<sequence length="146" mass="15629">MHLPPTNQQDRPPLFPPPPRLREQIRIVSSFKRRTPGAEPRSPPPRSLGPAARLRLQRALPATLRRGAGPDTAALGLGKDRTNDRLPATPADPLSGFAHLGPEPMAWGLSPGFSNQSDAEAEPAAGKPTPSKEGAGGRTPARRHFH</sequence>
<dbReference type="KEGG" id="elk:111144183"/>
<organism evidence="2 3">
    <name type="scientific">Enhydra lutris kenyoni</name>
    <name type="common">northern sea otter</name>
    <dbReference type="NCBI Taxonomy" id="391180"/>
    <lineage>
        <taxon>Eukaryota</taxon>
        <taxon>Metazoa</taxon>
        <taxon>Chordata</taxon>
        <taxon>Craniata</taxon>
        <taxon>Vertebrata</taxon>
        <taxon>Euteleostomi</taxon>
        <taxon>Mammalia</taxon>
        <taxon>Eutheria</taxon>
        <taxon>Laurasiatheria</taxon>
        <taxon>Carnivora</taxon>
        <taxon>Caniformia</taxon>
        <taxon>Musteloidea</taxon>
        <taxon>Mustelidae</taxon>
        <taxon>Lutrinae</taxon>
        <taxon>Enhydra</taxon>
    </lineage>
</organism>
<reference evidence="3" key="1">
    <citation type="submission" date="2025-08" db="UniProtKB">
        <authorList>
            <consortium name="RefSeq"/>
        </authorList>
    </citation>
    <scope>IDENTIFICATION</scope>
    <source>
        <tissue evidence="3">Blood</tissue>
    </source>
</reference>
<proteinExistence type="predicted"/>
<feature type="compositionally biased region" description="Polar residues" evidence="1">
    <location>
        <begin position="1"/>
        <end position="10"/>
    </location>
</feature>
<dbReference type="RefSeq" id="XP_022354084.1">
    <property type="nucleotide sequence ID" value="XM_022498376.1"/>
</dbReference>
<name>A0A2Y9J2Z3_ENHLU</name>
<evidence type="ECO:0000256" key="1">
    <source>
        <dbReference type="SAM" id="MobiDB-lite"/>
    </source>
</evidence>
<accession>A0A2Y9J2Z3</accession>
<keyword evidence="2" id="KW-1185">Reference proteome</keyword>
<dbReference type="Proteomes" id="UP000248482">
    <property type="component" value="Unplaced"/>
</dbReference>
<dbReference type="AlphaFoldDB" id="A0A2Y9J2Z3"/>
<evidence type="ECO:0000313" key="3">
    <source>
        <dbReference type="RefSeq" id="XP_022354084.1"/>
    </source>
</evidence>
<protein>
    <submittedName>
        <fullName evidence="3">Formin-like protein 4</fullName>
    </submittedName>
</protein>